<dbReference type="EMBL" id="NHZO01000168">
    <property type="protein sequence ID" value="PHQ48160.1"/>
    <property type="molecule type" value="Genomic_DNA"/>
</dbReference>
<dbReference type="InterPro" id="IPR050832">
    <property type="entry name" value="Bact_Acetyltransf"/>
</dbReference>
<dbReference type="PROSITE" id="PS51186">
    <property type="entry name" value="GNAT"/>
    <property type="match status" value="1"/>
</dbReference>
<evidence type="ECO:0000256" key="1">
    <source>
        <dbReference type="ARBA" id="ARBA00022679"/>
    </source>
</evidence>
<protein>
    <submittedName>
        <fullName evidence="4">GNAT family N-acetyltransferase</fullName>
    </submittedName>
</protein>
<evidence type="ECO:0000256" key="2">
    <source>
        <dbReference type="ARBA" id="ARBA00023315"/>
    </source>
</evidence>
<name>A0A2G1XAA2_STRCJ</name>
<reference evidence="4 5" key="1">
    <citation type="journal article" date="2017" name="Biochemistry">
        <title>Identification of the Biosynthetic Pathway for the Antibiotic Bicyclomycin.</title>
        <authorList>
            <person name="Patteson J."/>
            <person name="Cai W."/>
            <person name="Johnson R.A."/>
            <person name="Santa Maria K."/>
            <person name="Li B."/>
        </authorList>
    </citation>
    <scope>NUCLEOTIDE SEQUENCE [LARGE SCALE GENOMIC DNA]</scope>
    <source>
        <strain evidence="4 5">ATCC 21532</strain>
    </source>
</reference>
<dbReference type="Gene3D" id="3.40.630.30">
    <property type="match status" value="1"/>
</dbReference>
<feature type="domain" description="N-acetyltransferase" evidence="3">
    <location>
        <begin position="2"/>
        <end position="169"/>
    </location>
</feature>
<evidence type="ECO:0000259" key="3">
    <source>
        <dbReference type="PROSITE" id="PS51186"/>
    </source>
</evidence>
<dbReference type="InterPro" id="IPR000182">
    <property type="entry name" value="GNAT_dom"/>
</dbReference>
<comment type="caution">
    <text evidence="4">The sequence shown here is derived from an EMBL/GenBank/DDBJ whole genome shotgun (WGS) entry which is preliminary data.</text>
</comment>
<dbReference type="AlphaFoldDB" id="A0A2G1XAA2"/>
<dbReference type="Proteomes" id="UP000222531">
    <property type="component" value="Unassembled WGS sequence"/>
</dbReference>
<evidence type="ECO:0000313" key="4">
    <source>
        <dbReference type="EMBL" id="PHQ48160.1"/>
    </source>
</evidence>
<proteinExistence type="predicted"/>
<evidence type="ECO:0000313" key="5">
    <source>
        <dbReference type="Proteomes" id="UP000222531"/>
    </source>
</evidence>
<dbReference type="PANTHER" id="PTHR43877">
    <property type="entry name" value="AMINOALKYLPHOSPHONATE N-ACETYLTRANSFERASE-RELATED-RELATED"/>
    <property type="match status" value="1"/>
</dbReference>
<accession>A0A2G1XAA2</accession>
<gene>
    <name evidence="4" type="ORF">BLA24_32565</name>
</gene>
<dbReference type="SUPFAM" id="SSF55729">
    <property type="entry name" value="Acyl-CoA N-acyltransferases (Nat)"/>
    <property type="match status" value="1"/>
</dbReference>
<keyword evidence="5" id="KW-1185">Reference proteome</keyword>
<keyword evidence="1 4" id="KW-0808">Transferase</keyword>
<sequence length="175" mass="19141">MVRIREMTEADADAVAEIRVRGWRTAYAGLLPGGHLDALDAAEDAARRRERLAAGDARVADLVAESAEGDVVGWVCFGPCRDADQQADTAELYALYLRPERIGTGVGRSLCAAAVEGTRKRGYARMSLWVVRDNARARRFYERAGFAPDGAEDVYDADGTPVPEVRYVLDPLRTP</sequence>
<dbReference type="Pfam" id="PF00583">
    <property type="entry name" value="Acetyltransf_1"/>
    <property type="match status" value="1"/>
</dbReference>
<dbReference type="GO" id="GO:0016747">
    <property type="term" value="F:acyltransferase activity, transferring groups other than amino-acyl groups"/>
    <property type="evidence" value="ECO:0007669"/>
    <property type="project" value="InterPro"/>
</dbReference>
<organism evidence="4 5">
    <name type="scientific">Streptomyces cinnamoneus</name>
    <name type="common">Streptoverticillium cinnamoneum</name>
    <dbReference type="NCBI Taxonomy" id="53446"/>
    <lineage>
        <taxon>Bacteria</taxon>
        <taxon>Bacillati</taxon>
        <taxon>Actinomycetota</taxon>
        <taxon>Actinomycetes</taxon>
        <taxon>Kitasatosporales</taxon>
        <taxon>Streptomycetaceae</taxon>
        <taxon>Streptomyces</taxon>
        <taxon>Streptomyces cinnamoneus group</taxon>
    </lineage>
</organism>
<dbReference type="RefSeq" id="WP_099202678.1">
    <property type="nucleotide sequence ID" value="NZ_JBIRXA010000010.1"/>
</dbReference>
<dbReference type="OrthoDB" id="5243635at2"/>
<dbReference type="CDD" id="cd04301">
    <property type="entry name" value="NAT_SF"/>
    <property type="match status" value="1"/>
</dbReference>
<keyword evidence="2" id="KW-0012">Acyltransferase</keyword>
<dbReference type="InterPro" id="IPR016181">
    <property type="entry name" value="Acyl_CoA_acyltransferase"/>
</dbReference>